<comment type="caution">
    <text evidence="2">The sequence shown here is derived from an EMBL/GenBank/DDBJ whole genome shotgun (WGS) entry which is preliminary data.</text>
</comment>
<dbReference type="PANTHER" id="PTHR45943">
    <property type="entry name" value="E3 UBIQUITIN-PROTEIN LIGASE MYCBP2"/>
    <property type="match status" value="1"/>
</dbReference>
<dbReference type="GO" id="GO:0005886">
    <property type="term" value="C:plasma membrane"/>
    <property type="evidence" value="ECO:0007669"/>
    <property type="project" value="TreeGrafter"/>
</dbReference>
<accession>A0A5B7H7Z3</accession>
<dbReference type="GO" id="GO:0007411">
    <property type="term" value="P:axon guidance"/>
    <property type="evidence" value="ECO:0007669"/>
    <property type="project" value="TreeGrafter"/>
</dbReference>
<sequence>MQLFHSLSAGKGRRQPKPVKPKKMIKMDGQFVVSSGCNNGTSALVTRDGELYMFGKDTSHCDATTGSKKNSQIRYPLMSSKRAQHGGAGMMTSSMPHLPTTHSIDFKEGVRFRD</sequence>
<gene>
    <name evidence="2" type="primary">hiw_0</name>
    <name evidence="2" type="ORF">E2C01_060170</name>
</gene>
<dbReference type="PANTHER" id="PTHR45943:SF1">
    <property type="entry name" value="E3 UBIQUITIN-PROTEIN LIGASE MYCBP2"/>
    <property type="match status" value="1"/>
</dbReference>
<evidence type="ECO:0000313" key="3">
    <source>
        <dbReference type="Proteomes" id="UP000324222"/>
    </source>
</evidence>
<dbReference type="GO" id="GO:0008582">
    <property type="term" value="P:regulation of synaptic assembly at neuromuscular junction"/>
    <property type="evidence" value="ECO:0007669"/>
    <property type="project" value="TreeGrafter"/>
</dbReference>
<organism evidence="2 3">
    <name type="scientific">Portunus trituberculatus</name>
    <name type="common">Swimming crab</name>
    <name type="synonym">Neptunus trituberculatus</name>
    <dbReference type="NCBI Taxonomy" id="210409"/>
    <lineage>
        <taxon>Eukaryota</taxon>
        <taxon>Metazoa</taxon>
        <taxon>Ecdysozoa</taxon>
        <taxon>Arthropoda</taxon>
        <taxon>Crustacea</taxon>
        <taxon>Multicrustacea</taxon>
        <taxon>Malacostraca</taxon>
        <taxon>Eumalacostraca</taxon>
        <taxon>Eucarida</taxon>
        <taxon>Decapoda</taxon>
        <taxon>Pleocyemata</taxon>
        <taxon>Brachyura</taxon>
        <taxon>Eubrachyura</taxon>
        <taxon>Portunoidea</taxon>
        <taxon>Portunidae</taxon>
        <taxon>Portuninae</taxon>
        <taxon>Portunus</taxon>
    </lineage>
</organism>
<feature type="compositionally biased region" description="Basic and acidic residues" evidence="1">
    <location>
        <begin position="104"/>
        <end position="114"/>
    </location>
</feature>
<dbReference type="OrthoDB" id="6050183at2759"/>
<dbReference type="EMBL" id="VSRR010024175">
    <property type="protein sequence ID" value="MPC66026.1"/>
    <property type="molecule type" value="Genomic_DNA"/>
</dbReference>
<proteinExistence type="predicted"/>
<dbReference type="Proteomes" id="UP000324222">
    <property type="component" value="Unassembled WGS sequence"/>
</dbReference>
<keyword evidence="3" id="KW-1185">Reference proteome</keyword>
<feature type="compositionally biased region" description="Polar residues" evidence="1">
    <location>
        <begin position="91"/>
        <end position="103"/>
    </location>
</feature>
<dbReference type="GO" id="GO:0005634">
    <property type="term" value="C:nucleus"/>
    <property type="evidence" value="ECO:0007669"/>
    <property type="project" value="TreeGrafter"/>
</dbReference>
<reference evidence="2 3" key="1">
    <citation type="submission" date="2019-05" db="EMBL/GenBank/DDBJ databases">
        <title>Another draft genome of Portunus trituberculatus and its Hox gene families provides insights of decapod evolution.</title>
        <authorList>
            <person name="Jeong J.-H."/>
            <person name="Song I."/>
            <person name="Kim S."/>
            <person name="Choi T."/>
            <person name="Kim D."/>
            <person name="Ryu S."/>
            <person name="Kim W."/>
        </authorList>
    </citation>
    <scope>NUCLEOTIDE SEQUENCE [LARGE SCALE GENOMIC DNA]</scope>
    <source>
        <tissue evidence="2">Muscle</tissue>
    </source>
</reference>
<dbReference type="AlphaFoldDB" id="A0A5B7H7Z3"/>
<dbReference type="GO" id="GO:0061630">
    <property type="term" value="F:ubiquitin protein ligase activity"/>
    <property type="evidence" value="ECO:0007669"/>
    <property type="project" value="TreeGrafter"/>
</dbReference>
<feature type="compositionally biased region" description="Basic residues" evidence="1">
    <location>
        <begin position="11"/>
        <end position="23"/>
    </location>
</feature>
<name>A0A5B7H7Z3_PORTR</name>
<evidence type="ECO:0000256" key="1">
    <source>
        <dbReference type="SAM" id="MobiDB-lite"/>
    </source>
</evidence>
<feature type="region of interest" description="Disordered" evidence="1">
    <location>
        <begin position="1"/>
        <end position="23"/>
    </location>
</feature>
<feature type="region of interest" description="Disordered" evidence="1">
    <location>
        <begin position="81"/>
        <end position="114"/>
    </location>
</feature>
<protein>
    <submittedName>
        <fullName evidence="2">E3 ubiquitin-protein ligase highwire</fullName>
    </submittedName>
</protein>
<evidence type="ECO:0000313" key="2">
    <source>
        <dbReference type="EMBL" id="MPC66026.1"/>
    </source>
</evidence>